<dbReference type="Pfam" id="PF13041">
    <property type="entry name" value="PPR_2"/>
    <property type="match status" value="2"/>
</dbReference>
<feature type="repeat" description="PPR" evidence="5">
    <location>
        <begin position="719"/>
        <end position="753"/>
    </location>
</feature>
<dbReference type="SUPFAM" id="SSF81901">
    <property type="entry name" value="HCP-like"/>
    <property type="match status" value="1"/>
</dbReference>
<evidence type="ECO:0000256" key="4">
    <source>
        <dbReference type="ARBA" id="ARBA00044511"/>
    </source>
</evidence>
<evidence type="ECO:0000256" key="2">
    <source>
        <dbReference type="ARBA" id="ARBA00022737"/>
    </source>
</evidence>
<evidence type="ECO:0000256" key="6">
    <source>
        <dbReference type="SAM" id="MobiDB-lite"/>
    </source>
</evidence>
<dbReference type="Proteomes" id="UP000318582">
    <property type="component" value="Unassembled WGS sequence"/>
</dbReference>
<evidence type="ECO:0000313" key="9">
    <source>
        <dbReference type="Proteomes" id="UP000318582"/>
    </source>
</evidence>
<evidence type="ECO:0000256" key="5">
    <source>
        <dbReference type="PROSITE-ProRule" id="PRU00708"/>
    </source>
</evidence>
<dbReference type="NCBIfam" id="TIGR00756">
    <property type="entry name" value="PPR"/>
    <property type="match status" value="5"/>
</dbReference>
<feature type="compositionally biased region" description="Polar residues" evidence="6">
    <location>
        <begin position="833"/>
        <end position="861"/>
    </location>
</feature>
<evidence type="ECO:0000259" key="7">
    <source>
        <dbReference type="Pfam" id="PF23276"/>
    </source>
</evidence>
<dbReference type="Pfam" id="PF13812">
    <property type="entry name" value="PPR_3"/>
    <property type="match status" value="1"/>
</dbReference>
<feature type="repeat" description="PPR" evidence="5">
    <location>
        <begin position="542"/>
        <end position="576"/>
    </location>
</feature>
<feature type="compositionally biased region" description="Polar residues" evidence="6">
    <location>
        <begin position="903"/>
        <end position="913"/>
    </location>
</feature>
<feature type="repeat" description="PPR" evidence="5">
    <location>
        <begin position="240"/>
        <end position="274"/>
    </location>
</feature>
<name>A0A507E1H9_9FUNG</name>
<dbReference type="PANTHER" id="PTHR47447">
    <property type="entry name" value="OS03G0856100 PROTEIN"/>
    <property type="match status" value="1"/>
</dbReference>
<gene>
    <name evidence="8" type="ORF">PhCBS80983_g04016</name>
</gene>
<comment type="similarity">
    <text evidence="1">Belongs to the CCM1 family.</text>
</comment>
<evidence type="ECO:0000256" key="3">
    <source>
        <dbReference type="ARBA" id="ARBA00044493"/>
    </source>
</evidence>
<feature type="repeat" description="PPR" evidence="5">
    <location>
        <begin position="367"/>
        <end position="401"/>
    </location>
</feature>
<keyword evidence="2" id="KW-0677">Repeat</keyword>
<evidence type="ECO:0000313" key="8">
    <source>
        <dbReference type="EMBL" id="TPX57165.1"/>
    </source>
</evidence>
<proteinExistence type="inferred from homology"/>
<dbReference type="InterPro" id="IPR002885">
    <property type="entry name" value="PPR_rpt"/>
</dbReference>
<comment type="caution">
    <text evidence="8">The sequence shown here is derived from an EMBL/GenBank/DDBJ whole genome shotgun (WGS) entry which is preliminary data.</text>
</comment>
<dbReference type="PROSITE" id="PS51375">
    <property type="entry name" value="PPR"/>
    <property type="match status" value="8"/>
</dbReference>
<reference evidence="8 9" key="1">
    <citation type="journal article" date="2019" name="Sci. Rep.">
        <title>Comparative genomics of chytrid fungi reveal insights into the obligate biotrophic and pathogenic lifestyle of Synchytrium endobioticum.</title>
        <authorList>
            <person name="van de Vossenberg B.T.L.H."/>
            <person name="Warris S."/>
            <person name="Nguyen H.D.T."/>
            <person name="van Gent-Pelzer M.P.E."/>
            <person name="Joly D.L."/>
            <person name="van de Geest H.C."/>
            <person name="Bonants P.J.M."/>
            <person name="Smith D.S."/>
            <person name="Levesque C.A."/>
            <person name="van der Lee T.A.J."/>
        </authorList>
    </citation>
    <scope>NUCLEOTIDE SEQUENCE [LARGE SCALE GENOMIC DNA]</scope>
    <source>
        <strain evidence="8 9">CBS 809.83</strain>
    </source>
</reference>
<comment type="subunit">
    <text evidence="4">Binds to mitochondrial small subunit 15S rRNA.</text>
</comment>
<evidence type="ECO:0000256" key="1">
    <source>
        <dbReference type="ARBA" id="ARBA00006192"/>
    </source>
</evidence>
<keyword evidence="9" id="KW-1185">Reference proteome</keyword>
<protein>
    <recommendedName>
        <fullName evidence="7">Pentatricopeptide repeat-containing protein-mitochondrial domain-containing protein</fullName>
    </recommendedName>
</protein>
<sequence>MQTRYGPRLSQANGRAFHVTASAKSYSKWAEIGDADIDLISDPRESFQQRTVLPENHSPGSISEMIHLVHYYRRGLQMEEGFFTPDQHSSRAAIWRAFSALARTLPPSEFQCLEEFEFRELVRIARLIKVSPQERLTRINRVLRIMEACGHPKAMWCYEALMFVHTDDGIGGTRRCYDILEEAIKEGLTPQYRTYAILLRARVKEFGIGPAERWFLDEVLGKVQVLDRADDSSTEVLGWDLPIVNSLIHGHVTAGDMPRALEWVDRMREHGLEPNTFSWLYIIHGYALEGDHQAMMRTLHTVKKADVHVTKPMYERLISGLLHCGRRKGDFRSGRKPAKPLTDVEEDRAMADAVELHEEMMAHFKPGVAIYNIFMTAYLRRKELDKVRTTFDDMIEAQVEPDVASYSLAIRACIHAENLEGVDKIFDHMCESDVQPDMVIYGNVMTAHSHNGNLEKVQTYLQHMKEHGYQPSYHIWHILINAYCQAHNLKGAYAVVEQMKTEGHPVTEITYNTLMHGYGLVGDLAGVERMFSQIAKGRVGTSIYAFNTAIAAFARNGDRESAMNCYMTMISRGYPPDEITFNILVNMEASQLNAVGAGEFYRAMINQGIQPTMRTYIPLINLYGKRDDIPRAKALQREVLAISRTSGSISPHNALLTGLVKSRDVAGAVDEFEFATEVHHARPDICTFDMLVRVHGHAGDVPGARKWFAKCVDSGLKPDTMLWNALLTAYVTTGDREGAFGVFMEMKNAGDKPDIFTATHMLRVGGTTQATEIMAEPNPSRVPKTTPTRKSVTKPTARKYSGTPMWAPATSDANEEPDVPTSFDPNHAVPTEATLNTTTPNPQSKANAQVHSILTVSATTPNDDEQPSSRVVSNDELAALGEDIQEEEITAPLPAPPPVISEAQLTKQQESGR</sequence>
<feature type="compositionally biased region" description="Polar residues" evidence="6">
    <location>
        <begin position="783"/>
        <end position="794"/>
    </location>
</feature>
<dbReference type="Pfam" id="PF23276">
    <property type="entry name" value="TPR_24"/>
    <property type="match status" value="1"/>
</dbReference>
<feature type="repeat" description="PPR" evidence="5">
    <location>
        <begin position="402"/>
        <end position="436"/>
    </location>
</feature>
<dbReference type="InterPro" id="IPR057027">
    <property type="entry name" value="TPR_mt"/>
</dbReference>
<feature type="repeat" description="PPR" evidence="5">
    <location>
        <begin position="472"/>
        <end position="506"/>
    </location>
</feature>
<feature type="repeat" description="PPR" evidence="5">
    <location>
        <begin position="684"/>
        <end position="718"/>
    </location>
</feature>
<feature type="region of interest" description="Disordered" evidence="6">
    <location>
        <begin position="775"/>
        <end position="913"/>
    </location>
</feature>
<dbReference type="EMBL" id="QEAQ01000057">
    <property type="protein sequence ID" value="TPX57165.1"/>
    <property type="molecule type" value="Genomic_DNA"/>
</dbReference>
<dbReference type="PANTHER" id="PTHR47447:SF17">
    <property type="entry name" value="OS12G0638900 PROTEIN"/>
    <property type="match status" value="1"/>
</dbReference>
<dbReference type="Gene3D" id="1.25.40.10">
    <property type="entry name" value="Tetratricopeptide repeat domain"/>
    <property type="match status" value="5"/>
</dbReference>
<dbReference type="STRING" id="109895.A0A507E1H9"/>
<dbReference type="InterPro" id="IPR011990">
    <property type="entry name" value="TPR-like_helical_dom_sf"/>
</dbReference>
<feature type="domain" description="Pentatricopeptide repeat-containing protein-mitochondrial" evidence="7">
    <location>
        <begin position="443"/>
        <end position="568"/>
    </location>
</feature>
<organism evidence="8 9">
    <name type="scientific">Powellomyces hirtus</name>
    <dbReference type="NCBI Taxonomy" id="109895"/>
    <lineage>
        <taxon>Eukaryota</taxon>
        <taxon>Fungi</taxon>
        <taxon>Fungi incertae sedis</taxon>
        <taxon>Chytridiomycota</taxon>
        <taxon>Chytridiomycota incertae sedis</taxon>
        <taxon>Chytridiomycetes</taxon>
        <taxon>Spizellomycetales</taxon>
        <taxon>Powellomycetaceae</taxon>
        <taxon>Powellomyces</taxon>
    </lineage>
</organism>
<dbReference type="AlphaFoldDB" id="A0A507E1H9"/>
<comment type="function">
    <text evidence="3">Regulates mitochondrial small subunit maturation by controlling 15S rRNA 5'-end processing. Localizes to the 5' precursor of the 15S rRNA in a position that is subsequently occupied by mS47 in the mature yeast mtSSU. Uses structure and sequence-specific RNA recognition, binding to a single-stranded region of the precursor and specifically recognizing bases -6 to -1. The exchange of Ccm1 for mS47 is coupled to the irreversible removal of precursor rRNA that is accompanied by conformational changes of the mitoribosomal proteins uS5m and mS26. These conformational changes signal completion of 5'-end rRNA processing through protection of the mature 5'-end of the 15S rRNA and stabilization of mS47. The removal of the 5' precursor together with the dissociation of Ccm1 may be catalyzed by the 5'-3' exoribonuclease Pet127. Involved in the specific removal of group I introns in mitochondrial encoded transcripts.</text>
</comment>
<feature type="repeat" description="PPR" evidence="5">
    <location>
        <begin position="437"/>
        <end position="471"/>
    </location>
</feature>
<accession>A0A507E1H9</accession>